<keyword evidence="3" id="KW-0812">Transmembrane</keyword>
<feature type="compositionally biased region" description="Gly residues" evidence="2">
    <location>
        <begin position="393"/>
        <end position="402"/>
    </location>
</feature>
<proteinExistence type="inferred from homology"/>
<dbReference type="Gene3D" id="3.40.630.190">
    <property type="entry name" value="LCP protein"/>
    <property type="match status" value="1"/>
</dbReference>
<dbReference type="RefSeq" id="WP_204980699.1">
    <property type="nucleotide sequence ID" value="NZ_JBHTII010000001.1"/>
</dbReference>
<gene>
    <name evidence="5" type="ORF">ACFQ0P_04260</name>
</gene>
<sequence length="436" mass="45180">MAGSPPASRATLARHATGRERHPFVSLLAMVAVVLGVVGTSAVGLLAFQVWDAANSLSANAVVIGQDQELPPSLGAIEGGVNLLVVGTDSCEGANATLSGACQNGDTDGERNDVTMLVHISDEPRRVTVVSFPRDMVVPIPACPTEDGSGYYSAMSAQMLNASYMYGGLPCTVLTVQQLIGEEIDFAAAIRWTGVINMSDAIGGVDVCVSGDVSDPHTGLSLTAGTHTLEGVQALQFLRMRHGIGDGSDLGRISNQQQFMSSMVRKLQSDSVLANPSVLFNLAGTAISQVQQQQLVLSQSLANPTLMVQIAMAVKDVPYEDIVFVQYPTAYSEGYSRVLPVTDAAEVLFAAIRDNKPLTLTGEASQGYGVEVTGEAAQPTPDPDATATPSPDAGGGEAGGSGADTPAEAAPEERVDLPSNIAGQTAAQTTCTVPQY</sequence>
<keyword evidence="3" id="KW-0472">Membrane</keyword>
<comment type="caution">
    <text evidence="5">The sequence shown here is derived from an EMBL/GenBank/DDBJ whole genome shotgun (WGS) entry which is preliminary data.</text>
</comment>
<accession>A0ABW3AFH6</accession>
<feature type="domain" description="Cell envelope-related transcriptional attenuator" evidence="4">
    <location>
        <begin position="111"/>
        <end position="268"/>
    </location>
</feature>
<comment type="similarity">
    <text evidence="1">Belongs to the LytR/CpsA/Psr (LCP) family.</text>
</comment>
<evidence type="ECO:0000313" key="6">
    <source>
        <dbReference type="Proteomes" id="UP001597055"/>
    </source>
</evidence>
<feature type="compositionally biased region" description="Polar residues" evidence="2">
    <location>
        <begin position="421"/>
        <end position="436"/>
    </location>
</feature>
<evidence type="ECO:0000256" key="1">
    <source>
        <dbReference type="ARBA" id="ARBA00006068"/>
    </source>
</evidence>
<reference evidence="6" key="1">
    <citation type="journal article" date="2019" name="Int. J. Syst. Evol. Microbiol.">
        <title>The Global Catalogue of Microorganisms (GCM) 10K type strain sequencing project: providing services to taxonomists for standard genome sequencing and annotation.</title>
        <authorList>
            <consortium name="The Broad Institute Genomics Platform"/>
            <consortium name="The Broad Institute Genome Sequencing Center for Infectious Disease"/>
            <person name="Wu L."/>
            <person name="Ma J."/>
        </authorList>
    </citation>
    <scope>NUCLEOTIDE SEQUENCE [LARGE SCALE GENOMIC DNA]</scope>
    <source>
        <strain evidence="6">CCUG 54523</strain>
    </source>
</reference>
<keyword evidence="3" id="KW-1133">Transmembrane helix</keyword>
<dbReference type="EMBL" id="JBHTII010000001">
    <property type="protein sequence ID" value="MFD0789600.1"/>
    <property type="molecule type" value="Genomic_DNA"/>
</dbReference>
<dbReference type="InterPro" id="IPR050922">
    <property type="entry name" value="LytR/CpsA/Psr_CW_biosynth"/>
</dbReference>
<feature type="region of interest" description="Disordered" evidence="2">
    <location>
        <begin position="374"/>
        <end position="436"/>
    </location>
</feature>
<feature type="transmembrane region" description="Helical" evidence="3">
    <location>
        <begin position="24"/>
        <end position="51"/>
    </location>
</feature>
<organism evidence="5 6">
    <name type="scientific">Microbacterium insulae</name>
    <dbReference type="NCBI Taxonomy" id="483014"/>
    <lineage>
        <taxon>Bacteria</taxon>
        <taxon>Bacillati</taxon>
        <taxon>Actinomycetota</taxon>
        <taxon>Actinomycetes</taxon>
        <taxon>Micrococcales</taxon>
        <taxon>Microbacteriaceae</taxon>
        <taxon>Microbacterium</taxon>
    </lineage>
</organism>
<evidence type="ECO:0000313" key="5">
    <source>
        <dbReference type="EMBL" id="MFD0789600.1"/>
    </source>
</evidence>
<name>A0ABW3AFH6_9MICO</name>
<dbReference type="NCBIfam" id="TIGR00350">
    <property type="entry name" value="lytR_cpsA_psr"/>
    <property type="match status" value="1"/>
</dbReference>
<dbReference type="PANTHER" id="PTHR33392">
    <property type="entry name" value="POLYISOPRENYL-TEICHOIC ACID--PEPTIDOGLYCAN TEICHOIC ACID TRANSFERASE TAGU"/>
    <property type="match status" value="1"/>
</dbReference>
<dbReference type="Proteomes" id="UP001597055">
    <property type="component" value="Unassembled WGS sequence"/>
</dbReference>
<keyword evidence="6" id="KW-1185">Reference proteome</keyword>
<dbReference type="PANTHER" id="PTHR33392:SF6">
    <property type="entry name" value="POLYISOPRENYL-TEICHOIC ACID--PEPTIDOGLYCAN TEICHOIC ACID TRANSFERASE TAGU"/>
    <property type="match status" value="1"/>
</dbReference>
<dbReference type="InterPro" id="IPR004474">
    <property type="entry name" value="LytR_CpsA_psr"/>
</dbReference>
<evidence type="ECO:0000256" key="3">
    <source>
        <dbReference type="SAM" id="Phobius"/>
    </source>
</evidence>
<dbReference type="Pfam" id="PF03816">
    <property type="entry name" value="LytR_cpsA_psr"/>
    <property type="match status" value="1"/>
</dbReference>
<protein>
    <submittedName>
        <fullName evidence="5">LCP family protein</fullName>
    </submittedName>
</protein>
<feature type="compositionally biased region" description="Low complexity" evidence="2">
    <location>
        <begin position="376"/>
        <end position="392"/>
    </location>
</feature>
<evidence type="ECO:0000256" key="2">
    <source>
        <dbReference type="SAM" id="MobiDB-lite"/>
    </source>
</evidence>
<evidence type="ECO:0000259" key="4">
    <source>
        <dbReference type="Pfam" id="PF03816"/>
    </source>
</evidence>